<organism evidence="9 10">
    <name type="scientific">Mycetohabitans rhizoxinica (strain DSM 19002 / CIP 109453 / HKI 454)</name>
    <name type="common">Paraburkholderia rhizoxinica</name>
    <dbReference type="NCBI Taxonomy" id="882378"/>
    <lineage>
        <taxon>Bacteria</taxon>
        <taxon>Pseudomonadati</taxon>
        <taxon>Pseudomonadota</taxon>
        <taxon>Betaproteobacteria</taxon>
        <taxon>Burkholderiales</taxon>
        <taxon>Burkholderiaceae</taxon>
        <taxon>Mycetohabitans</taxon>
    </lineage>
</organism>
<keyword evidence="5 8" id="KW-1133">Transmembrane helix</keyword>
<evidence type="ECO:0000313" key="9">
    <source>
        <dbReference type="EMBL" id="CBW75779.1"/>
    </source>
</evidence>
<keyword evidence="4 8" id="KW-0812">Transmembrane</keyword>
<keyword evidence="3" id="KW-1003">Cell membrane</keyword>
<evidence type="ECO:0000256" key="5">
    <source>
        <dbReference type="ARBA" id="ARBA00022989"/>
    </source>
</evidence>
<feature type="transmembrane region" description="Helical" evidence="8">
    <location>
        <begin position="80"/>
        <end position="102"/>
    </location>
</feature>
<protein>
    <submittedName>
        <fullName evidence="9">Chromate transport protein</fullName>
    </submittedName>
</protein>
<feature type="transmembrane region" description="Helical" evidence="8">
    <location>
        <begin position="186"/>
        <end position="205"/>
    </location>
</feature>
<evidence type="ECO:0000256" key="4">
    <source>
        <dbReference type="ARBA" id="ARBA00022692"/>
    </source>
</evidence>
<sequence>MRCSSASGCVHSLNQEASQQRTPCNHVCPLESRAVPHNRSHLPSVTSPPAAPAPSSATGVDGGALQPQAAQNARSRQEPLWSLLLVIAGLSSVSWGGLSLIAQLERHYVERKQLFNRLDYLNLVALAWLIPGPVGCNVAVQVGAALRGWRGAWMAGLGSVLPFAIVMTVMAMFYRTPTVASLASQSLVTHFSVVLASLIGMTWIKQVRTLVRGPIDWATAIVASVTLLFLHSPAVYVALLGAAFILGWFTSPASEQQTKSAFVLCRTDSLLLILLAVLLGLYALPLPLPSSSAMLWLWPRLVGAGLTLFGGGFSALPVFKTLFVPPVLDISDSEFTFVFALSPVSPGPLLNVVPFFGYLVGHIPGALLATFSVFVPSATLVVIAQRNLKTLESHPRFKSAMRVLRVATTAFLVSAVAKIAWQVPMEPIYAVTAAFALTCFCRTKVPVYAVYATVALTYMLVLWQTA</sequence>
<feature type="transmembrane region" description="Helical" evidence="8">
    <location>
        <begin position="445"/>
        <end position="463"/>
    </location>
</feature>
<dbReference type="eggNOG" id="COG2059">
    <property type="taxonomic scope" value="Bacteria"/>
</dbReference>
<feature type="transmembrane region" description="Helical" evidence="8">
    <location>
        <begin position="363"/>
        <end position="383"/>
    </location>
</feature>
<dbReference type="InterPro" id="IPR003370">
    <property type="entry name" value="Chromate_transpt"/>
</dbReference>
<feature type="transmembrane region" description="Helical" evidence="8">
    <location>
        <begin position="123"/>
        <end position="146"/>
    </location>
</feature>
<evidence type="ECO:0000313" key="10">
    <source>
        <dbReference type="Proteomes" id="UP000007437"/>
    </source>
</evidence>
<dbReference type="GO" id="GO:0005886">
    <property type="term" value="C:plasma membrane"/>
    <property type="evidence" value="ECO:0007669"/>
    <property type="project" value="UniProtKB-SubCell"/>
</dbReference>
<evidence type="ECO:0000256" key="3">
    <source>
        <dbReference type="ARBA" id="ARBA00022475"/>
    </source>
</evidence>
<dbReference type="EMBL" id="FR687359">
    <property type="protein sequence ID" value="CBW75779.1"/>
    <property type="molecule type" value="Genomic_DNA"/>
</dbReference>
<evidence type="ECO:0000256" key="6">
    <source>
        <dbReference type="ARBA" id="ARBA00023136"/>
    </source>
</evidence>
<reference evidence="9 10" key="1">
    <citation type="journal article" date="2011" name="J. Bacteriol.">
        <title>Complete genome sequence of Burkholderia rhizoxinica, an endosymbiont of Rhizopus microsporus.</title>
        <authorList>
            <person name="Lackner G."/>
            <person name="Moebius N."/>
            <person name="Partida-Martinez L."/>
            <person name="Hertweck C."/>
        </authorList>
    </citation>
    <scope>NUCLEOTIDE SEQUENCE [LARGE SCALE GENOMIC DNA]</scope>
    <source>
        <strain evidence="10">DSM 19002 / CIP 109453 / HKI 454</strain>
    </source>
</reference>
<gene>
    <name evidence="9" type="ordered locus">RBRH_01371</name>
</gene>
<evidence type="ECO:0000256" key="8">
    <source>
        <dbReference type="SAM" id="Phobius"/>
    </source>
</evidence>
<dbReference type="KEGG" id="brh:RBRH_01371"/>
<feature type="transmembrane region" description="Helical" evidence="8">
    <location>
        <begin position="335"/>
        <end position="357"/>
    </location>
</feature>
<dbReference type="OrthoDB" id="9027281at2"/>
<feature type="transmembrane region" description="Helical" evidence="8">
    <location>
        <begin position="304"/>
        <end position="323"/>
    </location>
</feature>
<dbReference type="AlphaFoldDB" id="E5ATA5"/>
<dbReference type="PANTHER" id="PTHR33567:SF3">
    <property type="entry name" value="CHROMATE ION TRANSPORTER (EUROFUNG)"/>
    <property type="match status" value="1"/>
</dbReference>
<dbReference type="GO" id="GO:0015109">
    <property type="term" value="F:chromate transmembrane transporter activity"/>
    <property type="evidence" value="ECO:0007669"/>
    <property type="project" value="InterPro"/>
</dbReference>
<dbReference type="Pfam" id="PF02417">
    <property type="entry name" value="Chromate_transp"/>
    <property type="match status" value="2"/>
</dbReference>
<dbReference type="PIRSF" id="PIRSF004810">
    <property type="entry name" value="ChrA"/>
    <property type="match status" value="1"/>
</dbReference>
<comment type="subcellular location">
    <subcellularLocation>
        <location evidence="1">Cell membrane</location>
        <topology evidence="1">Multi-pass membrane protein</topology>
    </subcellularLocation>
</comment>
<feature type="region of interest" description="Disordered" evidence="7">
    <location>
        <begin position="38"/>
        <end position="71"/>
    </location>
</feature>
<dbReference type="PANTHER" id="PTHR33567">
    <property type="entry name" value="CHROMATE ION TRANSPORTER (EUROFUNG)"/>
    <property type="match status" value="1"/>
</dbReference>
<comment type="similarity">
    <text evidence="2">Belongs to the chromate ion transporter (CHR) (TC 2.A.51) family.</text>
</comment>
<feature type="transmembrane region" description="Helical" evidence="8">
    <location>
        <begin position="217"/>
        <end position="249"/>
    </location>
</feature>
<name>E5ATA5_MYCRK</name>
<evidence type="ECO:0000256" key="1">
    <source>
        <dbReference type="ARBA" id="ARBA00004651"/>
    </source>
</evidence>
<keyword evidence="6 8" id="KW-0472">Membrane</keyword>
<proteinExistence type="inferred from homology"/>
<dbReference type="HOGENOM" id="CLU_684546_0_0_4"/>
<dbReference type="RefSeq" id="WP_013436008.1">
    <property type="nucleotide sequence ID" value="NC_014722.1"/>
</dbReference>
<feature type="transmembrane region" description="Helical" evidence="8">
    <location>
        <begin position="152"/>
        <end position="174"/>
    </location>
</feature>
<dbReference type="InterPro" id="IPR014047">
    <property type="entry name" value="Chr_Tranpt_l_chain"/>
</dbReference>
<dbReference type="Proteomes" id="UP000007437">
    <property type="component" value="Chromosome"/>
</dbReference>
<dbReference type="STRING" id="882378.RBRH_01371"/>
<evidence type="ECO:0000256" key="7">
    <source>
        <dbReference type="SAM" id="MobiDB-lite"/>
    </source>
</evidence>
<accession>E5ATA5</accession>
<evidence type="ECO:0000256" key="2">
    <source>
        <dbReference type="ARBA" id="ARBA00005262"/>
    </source>
</evidence>
<feature type="transmembrane region" description="Helical" evidence="8">
    <location>
        <begin position="403"/>
        <end position="421"/>
    </location>
</feature>
<feature type="transmembrane region" description="Helical" evidence="8">
    <location>
        <begin position="261"/>
        <end position="284"/>
    </location>
</feature>